<organism evidence="1 2">
    <name type="scientific">Phrynocephalus forsythii</name>
    <dbReference type="NCBI Taxonomy" id="171643"/>
    <lineage>
        <taxon>Eukaryota</taxon>
        <taxon>Metazoa</taxon>
        <taxon>Chordata</taxon>
        <taxon>Craniata</taxon>
        <taxon>Vertebrata</taxon>
        <taxon>Euteleostomi</taxon>
        <taxon>Lepidosauria</taxon>
        <taxon>Squamata</taxon>
        <taxon>Bifurcata</taxon>
        <taxon>Unidentata</taxon>
        <taxon>Episquamata</taxon>
        <taxon>Toxicofera</taxon>
        <taxon>Iguania</taxon>
        <taxon>Acrodonta</taxon>
        <taxon>Agamidae</taxon>
        <taxon>Agaminae</taxon>
        <taxon>Phrynocephalus</taxon>
    </lineage>
</organism>
<accession>A0A9Q0XBN8</accession>
<reference evidence="1" key="1">
    <citation type="journal article" date="2023" name="DNA Res.">
        <title>Chromosome-level genome assembly of Phrynocephalus forsythii using third-generation DNA sequencing and Hi-C analysis.</title>
        <authorList>
            <person name="Qi Y."/>
            <person name="Zhao W."/>
            <person name="Zhao Y."/>
            <person name="Niu C."/>
            <person name="Cao S."/>
            <person name="Zhang Y."/>
        </authorList>
    </citation>
    <scope>NUCLEOTIDE SEQUENCE</scope>
    <source>
        <tissue evidence="1">Muscle</tissue>
    </source>
</reference>
<dbReference type="EMBL" id="JAPFRF010000018">
    <property type="protein sequence ID" value="KAJ7308276.1"/>
    <property type="molecule type" value="Genomic_DNA"/>
</dbReference>
<protein>
    <submittedName>
        <fullName evidence="1">Uncharacterized protein</fullName>
    </submittedName>
</protein>
<dbReference type="OrthoDB" id="449062at2759"/>
<evidence type="ECO:0000313" key="2">
    <source>
        <dbReference type="Proteomes" id="UP001142489"/>
    </source>
</evidence>
<proteinExistence type="predicted"/>
<sequence>MRVLNPAGLGCGRLALSRGAALRQAPRVTPGRGSGTEMAAAKRITQETFDEVVQENMVEFEMDPEEAVMDAVQQFESQGVDLSHIVKMAQSPVSGDSPGKKHAVLQTLDALQKAVVDCDPARWTTSWRPSPGTAGRICPSVTWRLKKGPARRCWPPSAWLWRAAAPS</sequence>
<dbReference type="Proteomes" id="UP001142489">
    <property type="component" value="Unassembled WGS sequence"/>
</dbReference>
<name>A0A9Q0XBN8_9SAUR</name>
<comment type="caution">
    <text evidence="1">The sequence shown here is derived from an EMBL/GenBank/DDBJ whole genome shotgun (WGS) entry which is preliminary data.</text>
</comment>
<dbReference type="AlphaFoldDB" id="A0A9Q0XBN8"/>
<gene>
    <name evidence="1" type="ORF">JRQ81_008804</name>
</gene>
<keyword evidence="2" id="KW-1185">Reference proteome</keyword>
<evidence type="ECO:0000313" key="1">
    <source>
        <dbReference type="EMBL" id="KAJ7308276.1"/>
    </source>
</evidence>